<organism evidence="1 2">
    <name type="scientific">Cirrhinus mrigala</name>
    <name type="common">Mrigala</name>
    <dbReference type="NCBI Taxonomy" id="683832"/>
    <lineage>
        <taxon>Eukaryota</taxon>
        <taxon>Metazoa</taxon>
        <taxon>Chordata</taxon>
        <taxon>Craniata</taxon>
        <taxon>Vertebrata</taxon>
        <taxon>Euteleostomi</taxon>
        <taxon>Actinopterygii</taxon>
        <taxon>Neopterygii</taxon>
        <taxon>Teleostei</taxon>
        <taxon>Ostariophysi</taxon>
        <taxon>Cypriniformes</taxon>
        <taxon>Cyprinidae</taxon>
        <taxon>Labeoninae</taxon>
        <taxon>Labeonini</taxon>
        <taxon>Cirrhinus</taxon>
    </lineage>
</organism>
<sequence length="53" mass="6121">LQCIVGEEHDIRIIQLEWIKQQKGNEKIDQKIVVFHPGDQLKNWGDSGLNPDP</sequence>
<dbReference type="EMBL" id="JAMKFB020000010">
    <property type="protein sequence ID" value="KAL0182551.1"/>
    <property type="molecule type" value="Genomic_DNA"/>
</dbReference>
<comment type="caution">
    <text evidence="1">The sequence shown here is derived from an EMBL/GenBank/DDBJ whole genome shotgun (WGS) entry which is preliminary data.</text>
</comment>
<feature type="non-terminal residue" evidence="1">
    <location>
        <position position="53"/>
    </location>
</feature>
<gene>
    <name evidence="1" type="ORF">M9458_021926</name>
</gene>
<protein>
    <submittedName>
        <fullName evidence="1">Uncharacterized protein</fullName>
    </submittedName>
</protein>
<dbReference type="Proteomes" id="UP001529510">
    <property type="component" value="Unassembled WGS sequence"/>
</dbReference>
<keyword evidence="2" id="KW-1185">Reference proteome</keyword>
<proteinExistence type="predicted"/>
<feature type="non-terminal residue" evidence="1">
    <location>
        <position position="1"/>
    </location>
</feature>
<name>A0ABD0QC69_CIRMR</name>
<reference evidence="1 2" key="1">
    <citation type="submission" date="2024-05" db="EMBL/GenBank/DDBJ databases">
        <title>Genome sequencing and assembly of Indian major carp, Cirrhinus mrigala (Hamilton, 1822).</title>
        <authorList>
            <person name="Mohindra V."/>
            <person name="Chowdhury L.M."/>
            <person name="Lal K."/>
            <person name="Jena J.K."/>
        </authorList>
    </citation>
    <scope>NUCLEOTIDE SEQUENCE [LARGE SCALE GENOMIC DNA]</scope>
    <source>
        <strain evidence="1">CM1030</strain>
        <tissue evidence="1">Blood</tissue>
    </source>
</reference>
<evidence type="ECO:0000313" key="1">
    <source>
        <dbReference type="EMBL" id="KAL0182551.1"/>
    </source>
</evidence>
<accession>A0ABD0QC69</accession>
<dbReference type="AlphaFoldDB" id="A0ABD0QC69"/>
<evidence type="ECO:0000313" key="2">
    <source>
        <dbReference type="Proteomes" id="UP001529510"/>
    </source>
</evidence>